<evidence type="ECO:0000313" key="6">
    <source>
        <dbReference type="Proteomes" id="UP000675409"/>
    </source>
</evidence>
<evidence type="ECO:0000313" key="5">
    <source>
        <dbReference type="EMBL" id="MBL0887014.1"/>
    </source>
</evidence>
<proteinExistence type="inferred from homology"/>
<dbReference type="Pfam" id="PF02826">
    <property type="entry name" value="2-Hacid_dh_C"/>
    <property type="match status" value="1"/>
</dbReference>
<evidence type="ECO:0000256" key="2">
    <source>
        <dbReference type="ARBA" id="ARBA00023002"/>
    </source>
</evidence>
<dbReference type="InterPro" id="IPR050857">
    <property type="entry name" value="D-2-hydroxyacid_DH"/>
</dbReference>
<dbReference type="InterPro" id="IPR036291">
    <property type="entry name" value="NAD(P)-bd_dom_sf"/>
</dbReference>
<dbReference type="PANTHER" id="PTHR42789">
    <property type="entry name" value="D-ISOMER SPECIFIC 2-HYDROXYACID DEHYDROGENASE FAMILY PROTEIN (AFU_ORTHOLOGUE AFUA_6G10090)"/>
    <property type="match status" value="1"/>
</dbReference>
<dbReference type="EMBL" id="JABBYC010000020">
    <property type="protein sequence ID" value="MBL0887014.1"/>
    <property type="molecule type" value="Genomic_DNA"/>
</dbReference>
<evidence type="ECO:0000256" key="1">
    <source>
        <dbReference type="ARBA" id="ARBA00005854"/>
    </source>
</evidence>
<keyword evidence="6" id="KW-1185">Reference proteome</keyword>
<comment type="similarity">
    <text evidence="1">Belongs to the D-isomer specific 2-hydroxyacid dehydrogenase family.</text>
</comment>
<sequence>MSVIEYAVAVGSDRLAERLFGPGHEALTRVPAQRVGEVLTEFDSDDARLTLSRTEVLLTGWDTPPLPASVLRRANRLRRVIHAGGATGHLFPDGAGGIATSDIGAANAIPVAELTLAMIILANKDAFRSRDLLRERRAFIDREAEFATAGNYARTVGLVSASRTGRAVVELLRPFPSLRILVYDPLLTPGDAEAMGVEKVDLPELMRRSDVVSLHAPVLPETVGLIDTSMLARMPDGATLINTARGVIVDAAALEKELVSRRINAILDVTDPEPLPPASPLYDLPNVFLTPHIAGSMGTELRRMGDVVAADLAHYVHEVCGRAGA</sequence>
<accession>A0ABS1LLK2</accession>
<dbReference type="SUPFAM" id="SSF51735">
    <property type="entry name" value="NAD(P)-binding Rossmann-fold domains"/>
    <property type="match status" value="1"/>
</dbReference>
<feature type="domain" description="D-isomer specific 2-hydroxyacid dehydrogenase NAD-binding" evidence="4">
    <location>
        <begin position="116"/>
        <end position="294"/>
    </location>
</feature>
<protein>
    <submittedName>
        <fullName evidence="5">Hydroxyacid dehydrogenase</fullName>
    </submittedName>
</protein>
<gene>
    <name evidence="5" type="ORF">HGK34_12105</name>
</gene>
<evidence type="ECO:0000256" key="3">
    <source>
        <dbReference type="ARBA" id="ARBA00023027"/>
    </source>
</evidence>
<dbReference type="Gene3D" id="3.40.50.720">
    <property type="entry name" value="NAD(P)-binding Rossmann-like Domain"/>
    <property type="match status" value="2"/>
</dbReference>
<keyword evidence="3" id="KW-0520">NAD</keyword>
<dbReference type="PANTHER" id="PTHR42789:SF1">
    <property type="entry name" value="D-ISOMER SPECIFIC 2-HYDROXYACID DEHYDROGENASE FAMILY PROTEIN (AFU_ORTHOLOGUE AFUA_6G10090)"/>
    <property type="match status" value="1"/>
</dbReference>
<keyword evidence="2" id="KW-0560">Oxidoreductase</keyword>
<dbReference type="Proteomes" id="UP000675409">
    <property type="component" value="Unassembled WGS sequence"/>
</dbReference>
<comment type="caution">
    <text evidence="5">The sequence shown here is derived from an EMBL/GenBank/DDBJ whole genome shotgun (WGS) entry which is preliminary data.</text>
</comment>
<name>A0ABS1LLK2_9MICO</name>
<reference evidence="5 6" key="1">
    <citation type="journal article" date="2021" name="Arch. Microbiol.">
        <title>Myceligenerans indicum sp. nov., an actinobacterium isolated from mangrove sediment of Sundarbans, India.</title>
        <authorList>
            <person name="Asha K."/>
            <person name="Bhadury P."/>
        </authorList>
    </citation>
    <scope>NUCLEOTIDE SEQUENCE [LARGE SCALE GENOMIC DNA]</scope>
    <source>
        <strain evidence="5 6">I2</strain>
    </source>
</reference>
<dbReference type="InterPro" id="IPR006140">
    <property type="entry name" value="D-isomer_DH_NAD-bd"/>
</dbReference>
<organism evidence="5 6">
    <name type="scientific">Myceligenerans indicum</name>
    <dbReference type="NCBI Taxonomy" id="2593663"/>
    <lineage>
        <taxon>Bacteria</taxon>
        <taxon>Bacillati</taxon>
        <taxon>Actinomycetota</taxon>
        <taxon>Actinomycetes</taxon>
        <taxon>Micrococcales</taxon>
        <taxon>Promicromonosporaceae</taxon>
        <taxon>Myceligenerans</taxon>
    </lineage>
</organism>
<dbReference type="CDD" id="cd12167">
    <property type="entry name" value="2-Hacid_dh_8"/>
    <property type="match status" value="1"/>
</dbReference>
<evidence type="ECO:0000259" key="4">
    <source>
        <dbReference type="Pfam" id="PF02826"/>
    </source>
</evidence>